<keyword evidence="2" id="KW-1133">Transmembrane helix</keyword>
<organism evidence="3 4">
    <name type="scientific">Nocardioides mesophilus</name>
    <dbReference type="NCBI Taxonomy" id="433659"/>
    <lineage>
        <taxon>Bacteria</taxon>
        <taxon>Bacillati</taxon>
        <taxon>Actinomycetota</taxon>
        <taxon>Actinomycetes</taxon>
        <taxon>Propionibacteriales</taxon>
        <taxon>Nocardioidaceae</taxon>
        <taxon>Nocardioides</taxon>
    </lineage>
</organism>
<name>A0A7G9R9P1_9ACTN</name>
<evidence type="ECO:0000256" key="2">
    <source>
        <dbReference type="SAM" id="Phobius"/>
    </source>
</evidence>
<reference evidence="3 4" key="1">
    <citation type="submission" date="2020-08" db="EMBL/GenBank/DDBJ databases">
        <title>Genome sequence of Nocardioides mesophilus KACC 16243T.</title>
        <authorList>
            <person name="Hyun D.-W."/>
            <person name="Bae J.-W."/>
        </authorList>
    </citation>
    <scope>NUCLEOTIDE SEQUENCE [LARGE SCALE GENOMIC DNA]</scope>
    <source>
        <strain evidence="3 4">KACC 16243</strain>
    </source>
</reference>
<keyword evidence="2" id="KW-0812">Transmembrane</keyword>
<dbReference type="KEGG" id="nmes:H9L09_17800"/>
<gene>
    <name evidence="3" type="ORF">H9L09_17800</name>
</gene>
<feature type="region of interest" description="Disordered" evidence="1">
    <location>
        <begin position="436"/>
        <end position="461"/>
    </location>
</feature>
<feature type="compositionally biased region" description="Polar residues" evidence="1">
    <location>
        <begin position="450"/>
        <end position="461"/>
    </location>
</feature>
<dbReference type="RefSeq" id="WP_187578158.1">
    <property type="nucleotide sequence ID" value="NZ_CP060713.1"/>
</dbReference>
<feature type="transmembrane region" description="Helical" evidence="2">
    <location>
        <begin position="42"/>
        <end position="63"/>
    </location>
</feature>
<keyword evidence="2" id="KW-0472">Membrane</keyword>
<evidence type="ECO:0000256" key="1">
    <source>
        <dbReference type="SAM" id="MobiDB-lite"/>
    </source>
</evidence>
<keyword evidence="4" id="KW-1185">Reference proteome</keyword>
<proteinExistence type="predicted"/>
<accession>A0A7G9R9P1</accession>
<sequence>MTGLTSLLLAVVAAWVLGWLKTGNASWLRDEKFTGNGAVFEIVRAAVTLLGVMGIAIGGALAYRRQRLGEDQFDLAQRQHKDVIARDRRDHEREVVSRLRDRFTIAAGQLGDGALAVRVAGVYAMANLADEWLIRAEGNALDRHEAQACVDVLCAYMRLPELGGGGQREDPGRTEVGVVPPDGEPAALGFVRDAEIRRTIIRVLVRHVRPEAPISWSELDFDFSGVHFDGFFDFSDARFSGQSLSFRGATFAEGLVTFDGAHFACSSVSFRDASLAAGDVSFDRAVFSSAQVAFIGAAFAGGRVSFSGAILDGGELTFRRSTLTGGVVSLSNAKLRGGKLSFNRAKLASGRLVFVGTTFEGARVSFNRARFECGEVSFSDAAFMAGSVTFHETEISFSMWIICNGATFNGGTLSFLGARFEGGGVTFAKARGQGPWPQGPWLGDVLPTRWPQSEPQPSARD</sequence>
<dbReference type="AlphaFoldDB" id="A0A7G9R9P1"/>
<evidence type="ECO:0000313" key="3">
    <source>
        <dbReference type="EMBL" id="QNN52316.1"/>
    </source>
</evidence>
<dbReference type="EMBL" id="CP060713">
    <property type="protein sequence ID" value="QNN52316.1"/>
    <property type="molecule type" value="Genomic_DNA"/>
</dbReference>
<evidence type="ECO:0000313" key="4">
    <source>
        <dbReference type="Proteomes" id="UP000515947"/>
    </source>
</evidence>
<dbReference type="Proteomes" id="UP000515947">
    <property type="component" value="Chromosome"/>
</dbReference>
<protein>
    <submittedName>
        <fullName evidence="3">Pentapeptide repeat-containing protein</fullName>
    </submittedName>
</protein>